<dbReference type="Proteomes" id="UP000184123">
    <property type="component" value="Unassembled WGS sequence"/>
</dbReference>
<dbReference type="InterPro" id="IPR011130">
    <property type="entry name" value="SecA_preprotein_X-link_dom"/>
</dbReference>
<evidence type="ECO:0000256" key="5">
    <source>
        <dbReference type="ARBA" id="ARBA00022490"/>
    </source>
</evidence>
<dbReference type="Pfam" id="PF07516">
    <property type="entry name" value="SecA_SW"/>
    <property type="match status" value="1"/>
</dbReference>
<evidence type="ECO:0000256" key="12">
    <source>
        <dbReference type="ARBA" id="ARBA00022967"/>
    </source>
</evidence>
<dbReference type="GO" id="GO:0005829">
    <property type="term" value="C:cytosol"/>
    <property type="evidence" value="ECO:0007669"/>
    <property type="project" value="TreeGrafter"/>
</dbReference>
<keyword evidence="5 15" id="KW-0963">Cytoplasm</keyword>
<keyword evidence="12 15" id="KW-1278">Translocase</keyword>
<feature type="compositionally biased region" description="Basic and acidic residues" evidence="18">
    <location>
        <begin position="883"/>
        <end position="905"/>
    </location>
</feature>
<keyword evidence="11 15" id="KW-0653">Protein transport</keyword>
<sequence>MYVTAILFANDGLKMINTLLRKVVGSKNDREVKRMTRQVRAINALESQVEALDDAALKARTAEFRERLAGGESLDAILPEAFATVREASRRVMGMRHFDVQLIGGMTLNRGRIAEMKTGEGKTLVGTLAVYLNALPGRGVHVVTVNDYLARRDANWMRPLYEFLGLSVGIIYSGQPPADKRAAYACDITYGTNNEYGFDYLRDNMVFALEEKVQRDLYFAVIDEVDSILIDEARTPLIISGAVDENTELYKVIDRLALKLDKCTDEEDPESGHFTLDEKQKQVEVTESGHHQIEELMREEGLLGADDSLYAAQNLNLLQHMHSALRARHLYYVDVDYIVSDGQVVIVDEHTGRTMPGRRWSEGLHQAVEAKEGVTVQRESQTLASTTFQKYFRLYEKLSGMTGTADTEAFEFRQIYGLDVIVIPTNRPLARNDMNDLVYLSAEEKYEAIIEDVKAQVEAGRPVLVGTASIETSEYLAALMKKSGLPFDVLNAKQHQREADIIAQAGRPGAVTIATNMAGRGTDIVLGGNWEAEVAKLEDPSEAQIAELKAAWQERHEAVLAAGGLHVVGSERHESRRIDNQLRGRAGRQGDPGSTRFFLSLEDNLMRLFGSERVQKLMQALGLERGEAIEHKMVSNAVERAQKKVEGRNFDIRKQLLEYDDVANDQRSVIYEQRNEILAASDVSENVLGIREEVLDQGVSEFVPPQSLPEQWDLAGLEAHLKSEFNLDAPVVQWAEEDEHFHEEKLRERLQTQHRQAYEAKVAIAGEELMRRFEKQVMLQVLDTRWKEHLQSMDHLRRGIHLRGYAQKNPKQEYKRESFELFQNLLTNIKADVTRILSHVQVRAPEEVEALERQRRESLERESAQASSRHDEAPAPAADEGESERGGSEAGDMKPVRRDAPKVGRNEPCPCGSGKKYKQCCGQLS</sequence>
<comment type="catalytic activity">
    <reaction evidence="15">
        <text>ATP + H2O + cellular proteinSide 1 = ADP + phosphate + cellular proteinSide 2.</text>
        <dbReference type="EC" id="7.4.2.8"/>
    </reaction>
</comment>
<feature type="region of interest" description="Disordered" evidence="18">
    <location>
        <begin position="851"/>
        <end position="925"/>
    </location>
</feature>
<keyword evidence="25" id="KW-1185">Reference proteome</keyword>
<gene>
    <name evidence="15 22" type="primary">secA</name>
    <name evidence="22" type="ORF">HCU01_05100</name>
    <name evidence="23" type="ORF">SAMN05660971_00332</name>
</gene>
<dbReference type="PANTHER" id="PTHR30612">
    <property type="entry name" value="SECA INNER MEMBRANE COMPONENT OF SEC PROTEIN SECRETION SYSTEM"/>
    <property type="match status" value="1"/>
</dbReference>
<evidence type="ECO:0000313" key="25">
    <source>
        <dbReference type="Proteomes" id="UP000321726"/>
    </source>
</evidence>
<dbReference type="NCBIfam" id="NF009538">
    <property type="entry name" value="PRK12904.1"/>
    <property type="match status" value="1"/>
</dbReference>
<feature type="domain" description="Helicase ATP-binding" evidence="19">
    <location>
        <begin position="103"/>
        <end position="261"/>
    </location>
</feature>
<evidence type="ECO:0000313" key="24">
    <source>
        <dbReference type="Proteomes" id="UP000184123"/>
    </source>
</evidence>
<reference evidence="23 24" key="1">
    <citation type="submission" date="2016-11" db="EMBL/GenBank/DDBJ databases">
        <authorList>
            <person name="Jaros S."/>
            <person name="Januszkiewicz K."/>
            <person name="Wedrychowicz H."/>
        </authorList>
    </citation>
    <scope>NUCLEOTIDE SEQUENCE [LARGE SCALE GENOMIC DNA]</scope>
    <source>
        <strain evidence="23 24">DSM 4740</strain>
    </source>
</reference>
<comment type="subunit">
    <text evidence="15">Monomer and homodimer. Part of the essential Sec protein translocation apparatus which comprises SecA, SecYEG and auxiliary proteins SecDF-YajC and YidC.</text>
</comment>
<feature type="domain" description="Helicase C-terminal" evidence="20">
    <location>
        <begin position="441"/>
        <end position="646"/>
    </location>
</feature>
<evidence type="ECO:0000259" key="20">
    <source>
        <dbReference type="PROSITE" id="PS51194"/>
    </source>
</evidence>
<protein>
    <recommendedName>
        <fullName evidence="15 16">Protein translocase subunit SecA</fullName>
        <ecNumber evidence="15">7.4.2.8</ecNumber>
    </recommendedName>
</protein>
<dbReference type="Pfam" id="PF01043">
    <property type="entry name" value="SecA_PP_bind"/>
    <property type="match status" value="1"/>
</dbReference>
<proteinExistence type="inferred from homology"/>
<organism evidence="23 24">
    <name type="scientific">Halomonas cupida</name>
    <dbReference type="NCBI Taxonomy" id="44933"/>
    <lineage>
        <taxon>Bacteria</taxon>
        <taxon>Pseudomonadati</taxon>
        <taxon>Pseudomonadota</taxon>
        <taxon>Gammaproteobacteria</taxon>
        <taxon>Oceanospirillales</taxon>
        <taxon>Halomonadaceae</taxon>
        <taxon>Halomonas</taxon>
    </lineage>
</organism>
<dbReference type="GO" id="GO:0043952">
    <property type="term" value="P:protein transport by the Sec complex"/>
    <property type="evidence" value="ECO:0007669"/>
    <property type="project" value="TreeGrafter"/>
</dbReference>
<evidence type="ECO:0000256" key="11">
    <source>
        <dbReference type="ARBA" id="ARBA00022927"/>
    </source>
</evidence>
<evidence type="ECO:0000256" key="10">
    <source>
        <dbReference type="ARBA" id="ARBA00022840"/>
    </source>
</evidence>
<feature type="binding site" evidence="15">
    <location>
        <position position="523"/>
    </location>
    <ligand>
        <name>ATP</name>
        <dbReference type="ChEBI" id="CHEBI:30616"/>
    </ligand>
</feature>
<keyword evidence="7" id="KW-0479">Metal-binding</keyword>
<dbReference type="InterPro" id="IPR001650">
    <property type="entry name" value="Helicase_C-like"/>
</dbReference>
<dbReference type="HAMAP" id="MF_01382">
    <property type="entry name" value="SecA"/>
    <property type="match status" value="1"/>
</dbReference>
<feature type="binding site" evidence="15">
    <location>
        <begin position="119"/>
        <end position="123"/>
    </location>
    <ligand>
        <name>ATP</name>
        <dbReference type="ChEBI" id="CHEBI:30616"/>
    </ligand>
</feature>
<dbReference type="SUPFAM" id="SSF81767">
    <property type="entry name" value="Pre-protein crosslinking domain of SecA"/>
    <property type="match status" value="1"/>
</dbReference>
<dbReference type="Pfam" id="PF21090">
    <property type="entry name" value="P-loop_SecA"/>
    <property type="match status" value="1"/>
</dbReference>
<accession>A0A1M7A294</accession>
<dbReference type="Gene3D" id="1.10.3060.10">
    <property type="entry name" value="Helical scaffold and wing domains of SecA"/>
    <property type="match status" value="1"/>
</dbReference>
<comment type="similarity">
    <text evidence="2 15 16">Belongs to the SecA family.</text>
</comment>
<dbReference type="EMBL" id="FRCA01000001">
    <property type="protein sequence ID" value="SHL36847.1"/>
    <property type="molecule type" value="Genomic_DNA"/>
</dbReference>
<dbReference type="GO" id="GO:0006605">
    <property type="term" value="P:protein targeting"/>
    <property type="evidence" value="ECO:0007669"/>
    <property type="project" value="UniProtKB-UniRule"/>
</dbReference>
<dbReference type="PRINTS" id="PR00906">
    <property type="entry name" value="SECA"/>
</dbReference>
<dbReference type="PROSITE" id="PS51194">
    <property type="entry name" value="HELICASE_CTER"/>
    <property type="match status" value="1"/>
</dbReference>
<evidence type="ECO:0000256" key="16">
    <source>
        <dbReference type="RuleBase" id="RU003874"/>
    </source>
</evidence>
<dbReference type="FunFam" id="3.90.1440.10:FF:000001">
    <property type="entry name" value="Preprotein translocase subunit SecA"/>
    <property type="match status" value="1"/>
</dbReference>
<dbReference type="InterPro" id="IPR000185">
    <property type="entry name" value="SecA"/>
</dbReference>
<evidence type="ECO:0000256" key="13">
    <source>
        <dbReference type="ARBA" id="ARBA00023010"/>
    </source>
</evidence>
<keyword evidence="3 15" id="KW-0813">Transport</keyword>
<keyword evidence="13 15" id="KW-0811">Translocation</keyword>
<dbReference type="InterPro" id="IPR014018">
    <property type="entry name" value="SecA_motor_DEAD"/>
</dbReference>
<evidence type="ECO:0000256" key="8">
    <source>
        <dbReference type="ARBA" id="ARBA00022741"/>
    </source>
</evidence>
<keyword evidence="14 15" id="KW-0472">Membrane</keyword>
<dbReference type="SUPFAM" id="SSF81886">
    <property type="entry name" value="Helical scaffold and wing domains of SecA"/>
    <property type="match status" value="1"/>
</dbReference>
<dbReference type="CDD" id="cd18803">
    <property type="entry name" value="SF2_C_secA"/>
    <property type="match status" value="1"/>
</dbReference>
<dbReference type="CDD" id="cd17928">
    <property type="entry name" value="DEXDc_SecA"/>
    <property type="match status" value="1"/>
</dbReference>
<keyword evidence="10 15" id="KW-0067">ATP-binding</keyword>
<dbReference type="InterPro" id="IPR036670">
    <property type="entry name" value="SecA_X-link_sf"/>
</dbReference>
<evidence type="ECO:0000256" key="15">
    <source>
        <dbReference type="HAMAP-Rule" id="MF_01382"/>
    </source>
</evidence>
<dbReference type="InterPro" id="IPR014001">
    <property type="entry name" value="Helicase_ATP-bd"/>
</dbReference>
<dbReference type="Proteomes" id="UP000321726">
    <property type="component" value="Unassembled WGS sequence"/>
</dbReference>
<evidence type="ECO:0000313" key="23">
    <source>
        <dbReference type="EMBL" id="SHL36847.1"/>
    </source>
</evidence>
<dbReference type="PROSITE" id="PS51196">
    <property type="entry name" value="SECA_MOTOR_DEAD"/>
    <property type="match status" value="1"/>
</dbReference>
<dbReference type="STRING" id="44933.SAMN05660971_00332"/>
<evidence type="ECO:0000256" key="18">
    <source>
        <dbReference type="SAM" id="MobiDB-lite"/>
    </source>
</evidence>
<dbReference type="NCBIfam" id="TIGR00963">
    <property type="entry name" value="secA"/>
    <property type="match status" value="1"/>
</dbReference>
<dbReference type="InterPro" id="IPR036266">
    <property type="entry name" value="SecA_Wing/Scaffold_sf"/>
</dbReference>
<dbReference type="EC" id="7.4.2.8" evidence="15"/>
<keyword evidence="17" id="KW-0175">Coiled coil</keyword>
<evidence type="ECO:0000256" key="9">
    <source>
        <dbReference type="ARBA" id="ARBA00022833"/>
    </source>
</evidence>
<dbReference type="InterPro" id="IPR027417">
    <property type="entry name" value="P-loop_NTPase"/>
</dbReference>
<dbReference type="GO" id="GO:0005524">
    <property type="term" value="F:ATP binding"/>
    <property type="evidence" value="ECO:0007669"/>
    <property type="project" value="UniProtKB-UniRule"/>
</dbReference>
<keyword evidence="4 15" id="KW-1003">Cell membrane</keyword>
<dbReference type="GO" id="GO:0005886">
    <property type="term" value="C:plasma membrane"/>
    <property type="evidence" value="ECO:0007669"/>
    <property type="project" value="UniProtKB-SubCell"/>
</dbReference>
<dbReference type="Gene3D" id="3.90.1440.10">
    <property type="entry name" value="SecA, preprotein cross-linking domain"/>
    <property type="match status" value="1"/>
</dbReference>
<dbReference type="PROSITE" id="PS51192">
    <property type="entry name" value="HELICASE_ATP_BIND_1"/>
    <property type="match status" value="1"/>
</dbReference>
<comment type="function">
    <text evidence="15">Part of the Sec protein translocase complex. Interacts with the SecYEG preprotein conducting channel. Has a central role in coupling the hydrolysis of ATP to the transfer of proteins into and across the cell membrane, serving both as a receptor for the preprotein-SecB complex and as an ATP-driven molecular motor driving the stepwise translocation of polypeptide chains across the membrane.</text>
</comment>
<dbReference type="FunFam" id="3.40.50.300:FF:000113">
    <property type="entry name" value="Preprotein translocase subunit SecA"/>
    <property type="match status" value="1"/>
</dbReference>
<evidence type="ECO:0000256" key="17">
    <source>
        <dbReference type="SAM" id="Coils"/>
    </source>
</evidence>
<dbReference type="GO" id="GO:0046872">
    <property type="term" value="F:metal ion binding"/>
    <property type="evidence" value="ECO:0007669"/>
    <property type="project" value="UniProtKB-KW"/>
</dbReference>
<evidence type="ECO:0000256" key="3">
    <source>
        <dbReference type="ARBA" id="ARBA00022448"/>
    </source>
</evidence>
<comment type="cofactor">
    <cofactor evidence="1">
        <name>Zn(2+)</name>
        <dbReference type="ChEBI" id="CHEBI:29105"/>
    </cofactor>
</comment>
<dbReference type="InterPro" id="IPR011116">
    <property type="entry name" value="SecA_Wing/Scaffold"/>
</dbReference>
<dbReference type="Pfam" id="PF07517">
    <property type="entry name" value="SecA_DEAD"/>
    <property type="match status" value="1"/>
</dbReference>
<dbReference type="GO" id="GO:0065002">
    <property type="term" value="P:intracellular protein transmembrane transport"/>
    <property type="evidence" value="ECO:0007669"/>
    <property type="project" value="UniProtKB-UniRule"/>
</dbReference>
<dbReference type="EMBL" id="BJXU01000016">
    <property type="protein sequence ID" value="GEN22561.1"/>
    <property type="molecule type" value="Genomic_DNA"/>
</dbReference>
<dbReference type="GO" id="GO:0017038">
    <property type="term" value="P:protein import"/>
    <property type="evidence" value="ECO:0007669"/>
    <property type="project" value="InterPro"/>
</dbReference>
<evidence type="ECO:0000313" key="22">
    <source>
        <dbReference type="EMBL" id="GEN22561.1"/>
    </source>
</evidence>
<feature type="coiled-coil region" evidence="17">
    <location>
        <begin position="35"/>
        <end position="62"/>
    </location>
</feature>
<dbReference type="InterPro" id="IPR004027">
    <property type="entry name" value="SEC_C_motif"/>
</dbReference>
<dbReference type="SUPFAM" id="SSF52540">
    <property type="entry name" value="P-loop containing nucleoside triphosphate hydrolases"/>
    <property type="match status" value="2"/>
</dbReference>
<name>A0A1M7A294_9GAMM</name>
<evidence type="ECO:0000259" key="19">
    <source>
        <dbReference type="PROSITE" id="PS51192"/>
    </source>
</evidence>
<dbReference type="InterPro" id="IPR020937">
    <property type="entry name" value="SecA_CS"/>
</dbReference>
<dbReference type="InterPro" id="IPR011115">
    <property type="entry name" value="SecA_DEAD"/>
</dbReference>
<dbReference type="Gene3D" id="3.40.50.300">
    <property type="entry name" value="P-loop containing nucleotide triphosphate hydrolases"/>
    <property type="match status" value="2"/>
</dbReference>
<dbReference type="FunFam" id="1.10.3060.10:FF:000003">
    <property type="entry name" value="Protein translocase subunit SecA"/>
    <property type="match status" value="1"/>
</dbReference>
<feature type="binding site" evidence="15">
    <location>
        <position position="101"/>
    </location>
    <ligand>
        <name>ATP</name>
        <dbReference type="ChEBI" id="CHEBI:30616"/>
    </ligand>
</feature>
<dbReference type="GO" id="GO:0008564">
    <property type="term" value="F:protein-exporting ATPase activity"/>
    <property type="evidence" value="ECO:0007669"/>
    <property type="project" value="UniProtKB-EC"/>
</dbReference>
<evidence type="ECO:0000256" key="7">
    <source>
        <dbReference type="ARBA" id="ARBA00022723"/>
    </source>
</evidence>
<comment type="subcellular location">
    <subcellularLocation>
        <location evidence="15">Cell membrane</location>
        <topology evidence="15">Peripheral membrane protein</topology>
        <orientation evidence="15">Cytoplasmic side</orientation>
    </subcellularLocation>
    <subcellularLocation>
        <location evidence="15">Cytoplasm</location>
    </subcellularLocation>
    <text evidence="15">Distribution is 50-50.</text>
</comment>
<feature type="compositionally biased region" description="Basic and acidic residues" evidence="18">
    <location>
        <begin position="851"/>
        <end position="873"/>
    </location>
</feature>
<keyword evidence="8 15" id="KW-0547">Nucleotide-binding</keyword>
<evidence type="ECO:0000256" key="1">
    <source>
        <dbReference type="ARBA" id="ARBA00001947"/>
    </source>
</evidence>
<evidence type="ECO:0000256" key="4">
    <source>
        <dbReference type="ARBA" id="ARBA00022475"/>
    </source>
</evidence>
<reference evidence="22 25" key="2">
    <citation type="submission" date="2019-07" db="EMBL/GenBank/DDBJ databases">
        <title>Whole genome shotgun sequence of Halomonas cupida NBRC 102219.</title>
        <authorList>
            <person name="Hosoyama A."/>
            <person name="Uohara A."/>
            <person name="Ohji S."/>
            <person name="Ichikawa N."/>
        </authorList>
    </citation>
    <scope>NUCLEOTIDE SEQUENCE [LARGE SCALE GENOMIC DNA]</scope>
    <source>
        <strain evidence="22 25">NBRC 102219</strain>
    </source>
</reference>
<evidence type="ECO:0000256" key="14">
    <source>
        <dbReference type="ARBA" id="ARBA00023136"/>
    </source>
</evidence>
<evidence type="ECO:0000259" key="21">
    <source>
        <dbReference type="PROSITE" id="PS51196"/>
    </source>
</evidence>
<feature type="domain" description="SecA family profile" evidence="21">
    <location>
        <begin position="17"/>
        <end position="630"/>
    </location>
</feature>
<dbReference type="SMART" id="SM00957">
    <property type="entry name" value="SecA_DEAD"/>
    <property type="match status" value="1"/>
</dbReference>
<evidence type="ECO:0000256" key="2">
    <source>
        <dbReference type="ARBA" id="ARBA00007650"/>
    </source>
</evidence>
<keyword evidence="9" id="KW-0862">Zinc</keyword>
<dbReference type="PROSITE" id="PS01312">
    <property type="entry name" value="SECA"/>
    <property type="match status" value="1"/>
</dbReference>
<dbReference type="PANTHER" id="PTHR30612:SF0">
    <property type="entry name" value="CHLOROPLAST PROTEIN-TRANSPORTING ATPASE"/>
    <property type="match status" value="1"/>
</dbReference>
<dbReference type="Pfam" id="PF02810">
    <property type="entry name" value="SEC-C"/>
    <property type="match status" value="1"/>
</dbReference>
<evidence type="ECO:0000256" key="6">
    <source>
        <dbReference type="ARBA" id="ARBA00022519"/>
    </source>
</evidence>
<keyword evidence="6" id="KW-0997">Cell inner membrane</keyword>
<dbReference type="GO" id="GO:0031522">
    <property type="term" value="C:cell envelope Sec protein transport complex"/>
    <property type="evidence" value="ECO:0007669"/>
    <property type="project" value="UniProtKB-ARBA"/>
</dbReference>
<dbReference type="SMART" id="SM00958">
    <property type="entry name" value="SecA_PP_bind"/>
    <property type="match status" value="1"/>
</dbReference>
<dbReference type="InterPro" id="IPR044722">
    <property type="entry name" value="SecA_SF2_C"/>
</dbReference>
<dbReference type="AlphaFoldDB" id="A0A1M7A294"/>